<evidence type="ECO:0000256" key="1">
    <source>
        <dbReference type="SAM" id="MobiDB-lite"/>
    </source>
</evidence>
<evidence type="ECO:0000313" key="2">
    <source>
        <dbReference type="EMBL" id="CEN61614.1"/>
    </source>
</evidence>
<keyword evidence="3" id="KW-1185">Reference proteome</keyword>
<dbReference type="AlphaFoldDB" id="A0A0U5CQ92"/>
<feature type="region of interest" description="Disordered" evidence="1">
    <location>
        <begin position="237"/>
        <end position="333"/>
    </location>
</feature>
<feature type="compositionally biased region" description="Low complexity" evidence="1">
    <location>
        <begin position="261"/>
        <end position="283"/>
    </location>
</feature>
<accession>A0A0U5CQ92</accession>
<protein>
    <submittedName>
        <fullName evidence="2">Uncharacterized protein</fullName>
    </submittedName>
</protein>
<reference evidence="3" key="1">
    <citation type="journal article" date="2016" name="Genome Announc.">
        <title>Draft genome sequences of fungus Aspergillus calidoustus.</title>
        <authorList>
            <person name="Horn F."/>
            <person name="Linde J."/>
            <person name="Mattern D.J."/>
            <person name="Walther G."/>
            <person name="Guthke R."/>
            <person name="Scherlach K."/>
            <person name="Martin K."/>
            <person name="Brakhage A.A."/>
            <person name="Petzke L."/>
            <person name="Valiante V."/>
        </authorList>
    </citation>
    <scope>NUCLEOTIDE SEQUENCE [LARGE SCALE GENOMIC DNA]</scope>
    <source>
        <strain evidence="3">SF006504</strain>
    </source>
</reference>
<organism evidence="2 3">
    <name type="scientific">Aspergillus calidoustus</name>
    <dbReference type="NCBI Taxonomy" id="454130"/>
    <lineage>
        <taxon>Eukaryota</taxon>
        <taxon>Fungi</taxon>
        <taxon>Dikarya</taxon>
        <taxon>Ascomycota</taxon>
        <taxon>Pezizomycotina</taxon>
        <taxon>Eurotiomycetes</taxon>
        <taxon>Eurotiomycetidae</taxon>
        <taxon>Eurotiales</taxon>
        <taxon>Aspergillaceae</taxon>
        <taxon>Aspergillus</taxon>
        <taxon>Aspergillus subgen. Nidulantes</taxon>
    </lineage>
</organism>
<dbReference type="OMA" id="MHQFRDR"/>
<dbReference type="Proteomes" id="UP000054771">
    <property type="component" value="Unassembled WGS sequence"/>
</dbReference>
<dbReference type="STRING" id="454130.A0A0U5CQ92"/>
<evidence type="ECO:0000313" key="3">
    <source>
        <dbReference type="Proteomes" id="UP000054771"/>
    </source>
</evidence>
<proteinExistence type="predicted"/>
<dbReference type="OrthoDB" id="5397087at2759"/>
<gene>
    <name evidence="2" type="ORF">ASPCAL08267</name>
</gene>
<feature type="compositionally biased region" description="Low complexity" evidence="1">
    <location>
        <begin position="293"/>
        <end position="303"/>
    </location>
</feature>
<name>A0A0U5CQ92_ASPCI</name>
<sequence>MSPTPSFDVSANHRTKEENQERAFIAASRRKDRSLDARIESANRASALHKNRTGRALHITRSIVENEAMYEEVDSNYQVKLQRMMQAQTMQLEQDFERKLFVAMRNNPQALHQRRAGSLASQGPMHGARRMSLDLSQLRTTLPETMTSPLTSSHFSPRWSIAPTGPHIQSQTHAQIPSYVASGTPTWMHPEQQQQVMQHWDGLYSNPISPSAIGGLPMPTQPFRDRLASAPSIPVQGQAANIPATPPASRGTSQHLRVRSEPGTTTKPATTPASASSSSSSSSLQVGIAPCTSSPGLDQSSSSDILPTPDPCASPHTPASQASEPNNCPGLDLANIGTGPEKWGADLLHELDLNLGFEAFSHEPADQDYLDFSQYASTIDNGHFAHAQAHAHMQIPMQMPVQLDLCRAAESGMDDMPDMDEYTITS</sequence>
<feature type="region of interest" description="Disordered" evidence="1">
    <location>
        <begin position="1"/>
        <end position="21"/>
    </location>
</feature>
<feature type="compositionally biased region" description="Polar residues" evidence="1">
    <location>
        <begin position="317"/>
        <end position="326"/>
    </location>
</feature>
<dbReference type="EMBL" id="CDMC01000006">
    <property type="protein sequence ID" value="CEN61614.1"/>
    <property type="molecule type" value="Genomic_DNA"/>
</dbReference>